<comment type="caution">
    <text evidence="3">The sequence shown here is derived from an EMBL/GenBank/DDBJ whole genome shotgun (WGS) entry which is preliminary data.</text>
</comment>
<accession>A0AAV1T706</accession>
<dbReference type="InterPro" id="IPR000477">
    <property type="entry name" value="RT_dom"/>
</dbReference>
<evidence type="ECO:0000259" key="1">
    <source>
        <dbReference type="PROSITE" id="PS50878"/>
    </source>
</evidence>
<dbReference type="InterPro" id="IPR051320">
    <property type="entry name" value="Viral_Replic_Matur_Polypro"/>
</dbReference>
<gene>
    <name evidence="2" type="ORF">PM001_LOCUS2081</name>
    <name evidence="3" type="ORF">PM001_LOCUS2099</name>
</gene>
<sequence>MGISTAPDEYQACMEKTFGDLDFVVVYLDDILVYSSSEKTHLKHLGIVFKRLKKYDVTLNGKKCHILRESVDYLGFTLTSEGIQPQQTKIQEIQQIAVPKTRKELRRFLGMINYYRDMVPHKTTSCQPLNRFTSAKIPLEWIPSDTKAFHAVQKAFAQAVLLAFSDFEQPFHVYADARGKQIGGIIMQRN</sequence>
<dbReference type="FunFam" id="3.30.70.270:FF:000003">
    <property type="entry name" value="Transposon Ty3-G Gag-Pol polyprotein"/>
    <property type="match status" value="1"/>
</dbReference>
<protein>
    <recommendedName>
        <fullName evidence="1">Reverse transcriptase domain-containing protein</fullName>
    </recommendedName>
</protein>
<dbReference type="FunFam" id="3.30.70.270:FF:000020">
    <property type="entry name" value="Transposon Tf2-6 polyprotein-like Protein"/>
    <property type="match status" value="1"/>
</dbReference>
<evidence type="ECO:0000313" key="3">
    <source>
        <dbReference type="EMBL" id="CAK7900551.1"/>
    </source>
</evidence>
<dbReference type="PROSITE" id="PS50878">
    <property type="entry name" value="RT_POL"/>
    <property type="match status" value="1"/>
</dbReference>
<dbReference type="InterPro" id="IPR043128">
    <property type="entry name" value="Rev_trsase/Diguanyl_cyclase"/>
</dbReference>
<dbReference type="AlphaFoldDB" id="A0AAV1T706"/>
<dbReference type="InterPro" id="IPR041577">
    <property type="entry name" value="RT_RNaseH_2"/>
</dbReference>
<proteinExistence type="predicted"/>
<dbReference type="Pfam" id="PF00078">
    <property type="entry name" value="RVT_1"/>
    <property type="match status" value="1"/>
</dbReference>
<dbReference type="Pfam" id="PF17919">
    <property type="entry name" value="RT_RNaseH_2"/>
    <property type="match status" value="1"/>
</dbReference>
<dbReference type="Gene3D" id="3.30.70.270">
    <property type="match status" value="2"/>
</dbReference>
<dbReference type="EMBL" id="CAKLBY020000016">
    <property type="protein sequence ID" value="CAK7900551.1"/>
    <property type="molecule type" value="Genomic_DNA"/>
</dbReference>
<evidence type="ECO:0000313" key="2">
    <source>
        <dbReference type="EMBL" id="CAK7900461.1"/>
    </source>
</evidence>
<feature type="domain" description="Reverse transcriptase" evidence="1">
    <location>
        <begin position="1"/>
        <end position="78"/>
    </location>
</feature>
<organism evidence="3 4">
    <name type="scientific">Peronospora matthiolae</name>
    <dbReference type="NCBI Taxonomy" id="2874970"/>
    <lineage>
        <taxon>Eukaryota</taxon>
        <taxon>Sar</taxon>
        <taxon>Stramenopiles</taxon>
        <taxon>Oomycota</taxon>
        <taxon>Peronosporomycetes</taxon>
        <taxon>Peronosporales</taxon>
        <taxon>Peronosporaceae</taxon>
        <taxon>Peronospora</taxon>
    </lineage>
</organism>
<dbReference type="CDD" id="cd01647">
    <property type="entry name" value="RT_LTR"/>
    <property type="match status" value="1"/>
</dbReference>
<evidence type="ECO:0000313" key="4">
    <source>
        <dbReference type="Proteomes" id="UP001162060"/>
    </source>
</evidence>
<dbReference type="EMBL" id="CAKLBY020000016">
    <property type="protein sequence ID" value="CAK7900461.1"/>
    <property type="molecule type" value="Genomic_DNA"/>
</dbReference>
<dbReference type="PANTHER" id="PTHR33064">
    <property type="entry name" value="POL PROTEIN"/>
    <property type="match status" value="1"/>
</dbReference>
<reference evidence="3" key="1">
    <citation type="submission" date="2024-01" db="EMBL/GenBank/DDBJ databases">
        <authorList>
            <person name="Webb A."/>
        </authorList>
    </citation>
    <scope>NUCLEOTIDE SEQUENCE</scope>
    <source>
        <strain evidence="3">Pm1</strain>
    </source>
</reference>
<dbReference type="PANTHER" id="PTHR33064:SF37">
    <property type="entry name" value="RIBONUCLEASE H"/>
    <property type="match status" value="1"/>
</dbReference>
<dbReference type="Proteomes" id="UP001162060">
    <property type="component" value="Unassembled WGS sequence"/>
</dbReference>
<name>A0AAV1T706_9STRA</name>
<dbReference type="SUPFAM" id="SSF56672">
    <property type="entry name" value="DNA/RNA polymerases"/>
    <property type="match status" value="1"/>
</dbReference>
<dbReference type="InterPro" id="IPR043502">
    <property type="entry name" value="DNA/RNA_pol_sf"/>
</dbReference>